<evidence type="ECO:0000313" key="3">
    <source>
        <dbReference type="Proteomes" id="UP000813444"/>
    </source>
</evidence>
<gene>
    <name evidence="2" type="ORF">B0I35DRAFT_438105</name>
</gene>
<sequence>MSWVTDTRNGMHLDVGLMIKEGAPLVIQCTGNFTYDPLLMHPRVDLEIFCNNPAVPTAPGAPTVGVALPRTMNTLDPSCMEFARQCIRQCQNEHPRCAKLPTRYTPTRVLDLGENDGSVIKLLCDSDASSAGWAALSHCWGTETKPPMLNAKNLQDWISGIDRSALPPTFSNAVDVCRALSIRYLWIDSICILQDDPKDWEREATRMGDVYQHAELVIVGASSKGPEVPFLGPREDEWGTKTFHFETPFGDRLPLHVRKRRILAAPLDQGHYDPPFTDHWATWKQAGPLYSRGWCFQEAYLAGRALHFAPGSLIYQCKTHRRSQESMPPYSLVYPGTFEEVSDYRKWHLLVKLYTARQLTFASDKLPAVSGLAVSMPQAGGSRYLAGLWSESLLVDLLWHVSPTGNRSKTPMAYPPSEHRAPSWSWASVKQGVLWNEYKNFEPLAQVMEAKCSVTEAAPFGAVSGGHLKLKARLKPCIVTHDRHKGQHHAYYIKPDGTKAKMRWFLGDGMLIPTVQEDSPQQGAVCRRYNVGMETYYDDFDGASALFLCLGRTGSWHYDHVGLVVAPSLGNPGCLERIGTINCVSKDWYDEGEERVVTVI</sequence>
<accession>A0A8K0SM09</accession>
<evidence type="ECO:0000259" key="1">
    <source>
        <dbReference type="Pfam" id="PF06985"/>
    </source>
</evidence>
<protein>
    <submittedName>
        <fullName evidence="2">Heterokaryon incompatibility protein-domain-containing protein</fullName>
    </submittedName>
</protein>
<comment type="caution">
    <text evidence="2">The sequence shown here is derived from an EMBL/GenBank/DDBJ whole genome shotgun (WGS) entry which is preliminary data.</text>
</comment>
<dbReference type="OrthoDB" id="3486565at2759"/>
<keyword evidence="3" id="KW-1185">Reference proteome</keyword>
<dbReference type="Pfam" id="PF06985">
    <property type="entry name" value="HET"/>
    <property type="match status" value="1"/>
</dbReference>
<dbReference type="PANTHER" id="PTHR33112">
    <property type="entry name" value="DOMAIN PROTEIN, PUTATIVE-RELATED"/>
    <property type="match status" value="1"/>
</dbReference>
<dbReference type="Proteomes" id="UP000813444">
    <property type="component" value="Unassembled WGS sequence"/>
</dbReference>
<dbReference type="AlphaFoldDB" id="A0A8K0SM09"/>
<evidence type="ECO:0000313" key="2">
    <source>
        <dbReference type="EMBL" id="KAH7311451.1"/>
    </source>
</evidence>
<dbReference type="InterPro" id="IPR010730">
    <property type="entry name" value="HET"/>
</dbReference>
<name>A0A8K0SM09_9HYPO</name>
<dbReference type="EMBL" id="JAGPNK010000011">
    <property type="protein sequence ID" value="KAH7311451.1"/>
    <property type="molecule type" value="Genomic_DNA"/>
</dbReference>
<dbReference type="PANTHER" id="PTHR33112:SF16">
    <property type="entry name" value="HETEROKARYON INCOMPATIBILITY DOMAIN-CONTAINING PROTEIN"/>
    <property type="match status" value="1"/>
</dbReference>
<organism evidence="2 3">
    <name type="scientific">Stachybotrys elegans</name>
    <dbReference type="NCBI Taxonomy" id="80388"/>
    <lineage>
        <taxon>Eukaryota</taxon>
        <taxon>Fungi</taxon>
        <taxon>Dikarya</taxon>
        <taxon>Ascomycota</taxon>
        <taxon>Pezizomycotina</taxon>
        <taxon>Sordariomycetes</taxon>
        <taxon>Hypocreomycetidae</taxon>
        <taxon>Hypocreales</taxon>
        <taxon>Stachybotryaceae</taxon>
        <taxon>Stachybotrys</taxon>
    </lineage>
</organism>
<feature type="domain" description="Heterokaryon incompatibility" evidence="1">
    <location>
        <begin position="133"/>
        <end position="298"/>
    </location>
</feature>
<reference evidence="2" key="1">
    <citation type="journal article" date="2021" name="Nat. Commun.">
        <title>Genetic determinants of endophytism in the Arabidopsis root mycobiome.</title>
        <authorList>
            <person name="Mesny F."/>
            <person name="Miyauchi S."/>
            <person name="Thiergart T."/>
            <person name="Pickel B."/>
            <person name="Atanasova L."/>
            <person name="Karlsson M."/>
            <person name="Huettel B."/>
            <person name="Barry K.W."/>
            <person name="Haridas S."/>
            <person name="Chen C."/>
            <person name="Bauer D."/>
            <person name="Andreopoulos W."/>
            <person name="Pangilinan J."/>
            <person name="LaButti K."/>
            <person name="Riley R."/>
            <person name="Lipzen A."/>
            <person name="Clum A."/>
            <person name="Drula E."/>
            <person name="Henrissat B."/>
            <person name="Kohler A."/>
            <person name="Grigoriev I.V."/>
            <person name="Martin F.M."/>
            <person name="Hacquard S."/>
        </authorList>
    </citation>
    <scope>NUCLEOTIDE SEQUENCE</scope>
    <source>
        <strain evidence="2">MPI-CAGE-CH-0235</strain>
    </source>
</reference>
<proteinExistence type="predicted"/>